<dbReference type="PANTHER" id="PTHR46417">
    <property type="entry name" value="TRNA (GUANINE-N(1)-)-METHYLTRANSFERASE"/>
    <property type="match status" value="1"/>
</dbReference>
<dbReference type="NCBIfam" id="NF000648">
    <property type="entry name" value="PRK00026.1"/>
    <property type="match status" value="1"/>
</dbReference>
<dbReference type="PANTHER" id="PTHR46417:SF1">
    <property type="entry name" value="TRNA (GUANINE-N(1)-)-METHYLTRANSFERASE"/>
    <property type="match status" value="1"/>
</dbReference>
<comment type="catalytic activity">
    <reaction evidence="14">
        <text>guanosine(37) in tRNA + S-adenosyl-L-methionine = N(1)-methylguanosine(37) in tRNA + S-adenosyl-L-homocysteine + H(+)</text>
        <dbReference type="Rhea" id="RHEA:36899"/>
        <dbReference type="Rhea" id="RHEA-COMP:10145"/>
        <dbReference type="Rhea" id="RHEA-COMP:10147"/>
        <dbReference type="ChEBI" id="CHEBI:15378"/>
        <dbReference type="ChEBI" id="CHEBI:57856"/>
        <dbReference type="ChEBI" id="CHEBI:59789"/>
        <dbReference type="ChEBI" id="CHEBI:73542"/>
        <dbReference type="ChEBI" id="CHEBI:74269"/>
        <dbReference type="EC" id="2.1.1.228"/>
    </reaction>
</comment>
<dbReference type="GO" id="GO:0002939">
    <property type="term" value="P:tRNA N1-guanine methylation"/>
    <property type="evidence" value="ECO:0007669"/>
    <property type="project" value="TreeGrafter"/>
</dbReference>
<dbReference type="CDD" id="cd18080">
    <property type="entry name" value="TrmD-like"/>
    <property type="match status" value="1"/>
</dbReference>
<evidence type="ECO:0000256" key="7">
    <source>
        <dbReference type="ARBA" id="ARBA00022490"/>
    </source>
</evidence>
<dbReference type="AlphaFoldDB" id="A0A381RRD4"/>
<keyword evidence="11" id="KW-0819">tRNA processing</keyword>
<reference evidence="17" key="1">
    <citation type="submission" date="2018-05" db="EMBL/GenBank/DDBJ databases">
        <authorList>
            <person name="Lanie J.A."/>
            <person name="Ng W.-L."/>
            <person name="Kazmierczak K.M."/>
            <person name="Andrzejewski T.M."/>
            <person name="Davidsen T.M."/>
            <person name="Wayne K.J."/>
            <person name="Tettelin H."/>
            <person name="Glass J.I."/>
            <person name="Rusch D."/>
            <person name="Podicherti R."/>
            <person name="Tsui H.-C.T."/>
            <person name="Winkler M.E."/>
        </authorList>
    </citation>
    <scope>NUCLEOTIDE SEQUENCE</scope>
</reference>
<evidence type="ECO:0000256" key="1">
    <source>
        <dbReference type="ARBA" id="ARBA00002634"/>
    </source>
</evidence>
<keyword evidence="8" id="KW-0489">Methyltransferase</keyword>
<dbReference type="Gene3D" id="3.40.1280.10">
    <property type="match status" value="1"/>
</dbReference>
<evidence type="ECO:0000256" key="6">
    <source>
        <dbReference type="ARBA" id="ARBA00014679"/>
    </source>
</evidence>
<organism evidence="17">
    <name type="scientific">marine metagenome</name>
    <dbReference type="NCBI Taxonomy" id="408172"/>
    <lineage>
        <taxon>unclassified sequences</taxon>
        <taxon>metagenomes</taxon>
        <taxon>ecological metagenomes</taxon>
    </lineage>
</organism>
<evidence type="ECO:0000256" key="10">
    <source>
        <dbReference type="ARBA" id="ARBA00022691"/>
    </source>
</evidence>
<sequence length="220" mass="25117">MLRKAVEKRAVELHTVNLREFGIGNYRQIDDTPFGGGSGMVMMAEPLFKALDQATDLVDGVDDIQVVYPSPQGKTWDQKSAEDMSQQKKIIMICGHYKGIDERVIEKYVTNEYSIGDFVMTSGEIPAMVMLDSIVRLVPGTLNTLDSALSDTFTQGLLDHPHYTQPRMVEEMPVPEILLGGHHEKIESWRQDQRERRTKDKRPDLWGKYTKMKESEKNNE</sequence>
<dbReference type="InterPro" id="IPR002649">
    <property type="entry name" value="tRNA_m1G_MeTrfase_TrmD"/>
</dbReference>
<dbReference type="InterPro" id="IPR016009">
    <property type="entry name" value="tRNA_MeTrfase_TRMD/TRM10"/>
</dbReference>
<dbReference type="GO" id="GO:0052906">
    <property type="term" value="F:tRNA (guanine(37)-N1)-methyltransferase activity"/>
    <property type="evidence" value="ECO:0007669"/>
    <property type="project" value="UniProtKB-EC"/>
</dbReference>
<dbReference type="InterPro" id="IPR029026">
    <property type="entry name" value="tRNA_m1G_MTases_N"/>
</dbReference>
<dbReference type="EC" id="2.1.1.228" evidence="5"/>
<dbReference type="PIRSF" id="PIRSF000386">
    <property type="entry name" value="tRNA_mtase"/>
    <property type="match status" value="1"/>
</dbReference>
<keyword evidence="9" id="KW-0808">Transferase</keyword>
<dbReference type="Pfam" id="PF01746">
    <property type="entry name" value="tRNA_m1G_MT"/>
    <property type="match status" value="1"/>
</dbReference>
<dbReference type="InterPro" id="IPR029028">
    <property type="entry name" value="Alpha/beta_knot_MTases"/>
</dbReference>
<evidence type="ECO:0000259" key="16">
    <source>
        <dbReference type="Pfam" id="PF01746"/>
    </source>
</evidence>
<comment type="subunit">
    <text evidence="4">Homodimer.</text>
</comment>
<protein>
    <recommendedName>
        <fullName evidence="6">tRNA (guanine-N(1)-)-methyltransferase</fullName>
        <ecNumber evidence="5">2.1.1.228</ecNumber>
    </recommendedName>
    <alternativeName>
        <fullName evidence="12">M1G-methyltransferase</fullName>
    </alternativeName>
    <alternativeName>
        <fullName evidence="13">tRNA [GM37] methyltransferase</fullName>
    </alternativeName>
</protein>
<name>A0A381RRD4_9ZZZZ</name>
<accession>A0A381RRD4</accession>
<evidence type="ECO:0000256" key="12">
    <source>
        <dbReference type="ARBA" id="ARBA00029736"/>
    </source>
</evidence>
<evidence type="ECO:0000256" key="11">
    <source>
        <dbReference type="ARBA" id="ARBA00022694"/>
    </source>
</evidence>
<keyword evidence="10" id="KW-0949">S-adenosyl-L-methionine</keyword>
<evidence type="ECO:0000256" key="2">
    <source>
        <dbReference type="ARBA" id="ARBA00004496"/>
    </source>
</evidence>
<dbReference type="Gene3D" id="1.10.1270.20">
    <property type="entry name" value="tRNA(m1g37)methyltransferase, domain 2"/>
    <property type="match status" value="1"/>
</dbReference>
<evidence type="ECO:0000256" key="14">
    <source>
        <dbReference type="ARBA" id="ARBA00047783"/>
    </source>
</evidence>
<evidence type="ECO:0000256" key="15">
    <source>
        <dbReference type="SAM" id="MobiDB-lite"/>
    </source>
</evidence>
<proteinExistence type="inferred from homology"/>
<dbReference type="GO" id="GO:0005829">
    <property type="term" value="C:cytosol"/>
    <property type="evidence" value="ECO:0007669"/>
    <property type="project" value="TreeGrafter"/>
</dbReference>
<feature type="region of interest" description="Disordered" evidence="15">
    <location>
        <begin position="188"/>
        <end position="220"/>
    </location>
</feature>
<dbReference type="EMBL" id="UINC01002162">
    <property type="protein sequence ID" value="SUZ93629.1"/>
    <property type="molecule type" value="Genomic_DNA"/>
</dbReference>
<evidence type="ECO:0000256" key="4">
    <source>
        <dbReference type="ARBA" id="ARBA00011738"/>
    </source>
</evidence>
<feature type="domain" description="tRNA methyltransferase TRMD/TRM10-type" evidence="16">
    <location>
        <begin position="2"/>
        <end position="207"/>
    </location>
</feature>
<comment type="similarity">
    <text evidence="3">Belongs to the RNA methyltransferase TrmD family.</text>
</comment>
<evidence type="ECO:0000256" key="13">
    <source>
        <dbReference type="ARBA" id="ARBA00033392"/>
    </source>
</evidence>
<gene>
    <name evidence="17" type="ORF">METZ01_LOCUS46483</name>
</gene>
<evidence type="ECO:0000256" key="3">
    <source>
        <dbReference type="ARBA" id="ARBA00007630"/>
    </source>
</evidence>
<dbReference type="SUPFAM" id="SSF75217">
    <property type="entry name" value="alpha/beta knot"/>
    <property type="match status" value="1"/>
</dbReference>
<evidence type="ECO:0000256" key="9">
    <source>
        <dbReference type="ARBA" id="ARBA00022679"/>
    </source>
</evidence>
<evidence type="ECO:0000256" key="8">
    <source>
        <dbReference type="ARBA" id="ARBA00022603"/>
    </source>
</evidence>
<dbReference type="InterPro" id="IPR023148">
    <property type="entry name" value="tRNA_m1G_MeTrfase_C_sf"/>
</dbReference>
<evidence type="ECO:0000256" key="5">
    <source>
        <dbReference type="ARBA" id="ARBA00012807"/>
    </source>
</evidence>
<comment type="function">
    <text evidence="1">Specifically methylates guanosine-37 in various tRNAs.</text>
</comment>
<evidence type="ECO:0000313" key="17">
    <source>
        <dbReference type="EMBL" id="SUZ93629.1"/>
    </source>
</evidence>
<keyword evidence="7" id="KW-0963">Cytoplasm</keyword>
<dbReference type="HAMAP" id="MF_00605">
    <property type="entry name" value="TrmD"/>
    <property type="match status" value="1"/>
</dbReference>
<dbReference type="NCBIfam" id="TIGR00088">
    <property type="entry name" value="trmD"/>
    <property type="match status" value="1"/>
</dbReference>
<comment type="subcellular location">
    <subcellularLocation>
        <location evidence="2">Cytoplasm</location>
    </subcellularLocation>
</comment>